<evidence type="ECO:0000259" key="1">
    <source>
        <dbReference type="Pfam" id="PF09747"/>
    </source>
</evidence>
<name>A0AAV5ICT2_9ROSI</name>
<evidence type="ECO:0000313" key="3">
    <source>
        <dbReference type="Proteomes" id="UP001054252"/>
    </source>
</evidence>
<accession>A0AAV5ICT2</accession>
<dbReference type="InterPro" id="IPR040233">
    <property type="entry name" value="CCD97-like_C"/>
</dbReference>
<organism evidence="2 3">
    <name type="scientific">Rubroshorea leprosula</name>
    <dbReference type="NCBI Taxonomy" id="152421"/>
    <lineage>
        <taxon>Eukaryota</taxon>
        <taxon>Viridiplantae</taxon>
        <taxon>Streptophyta</taxon>
        <taxon>Embryophyta</taxon>
        <taxon>Tracheophyta</taxon>
        <taxon>Spermatophyta</taxon>
        <taxon>Magnoliopsida</taxon>
        <taxon>eudicotyledons</taxon>
        <taxon>Gunneridae</taxon>
        <taxon>Pentapetalae</taxon>
        <taxon>rosids</taxon>
        <taxon>malvids</taxon>
        <taxon>Malvales</taxon>
        <taxon>Dipterocarpaceae</taxon>
        <taxon>Rubroshorea</taxon>
    </lineage>
</organism>
<gene>
    <name evidence="2" type="ORF">SLEP1_g8988</name>
</gene>
<dbReference type="Pfam" id="PF09747">
    <property type="entry name" value="CCD97-like_C"/>
    <property type="match status" value="1"/>
</dbReference>
<comment type="caution">
    <text evidence="2">The sequence shown here is derived from an EMBL/GenBank/DDBJ whole genome shotgun (WGS) entry which is preliminary data.</text>
</comment>
<keyword evidence="3" id="KW-1185">Reference proteome</keyword>
<feature type="domain" description="CCD97-like C-terminal" evidence="1">
    <location>
        <begin position="54"/>
        <end position="179"/>
    </location>
</feature>
<dbReference type="Proteomes" id="UP001054252">
    <property type="component" value="Unassembled WGS sequence"/>
</dbReference>
<dbReference type="InterPro" id="IPR018613">
    <property type="entry name" value="Ccdc97-like"/>
</dbReference>
<dbReference type="AlphaFoldDB" id="A0AAV5ICT2"/>
<protein>
    <recommendedName>
        <fullName evidence="1">CCD97-like C-terminal domain-containing protein</fullName>
    </recommendedName>
</protein>
<dbReference type="PANTHER" id="PTHR31840:SF1">
    <property type="entry name" value="COILED-COIL DOMAIN-CONTAINING PROTEIN 97"/>
    <property type="match status" value="1"/>
</dbReference>
<dbReference type="EMBL" id="BPVZ01000009">
    <property type="protein sequence ID" value="GKU95657.1"/>
    <property type="molecule type" value="Genomic_DNA"/>
</dbReference>
<reference evidence="2 3" key="1">
    <citation type="journal article" date="2021" name="Commun. Biol.">
        <title>The genome of Shorea leprosula (Dipterocarpaceae) highlights the ecological relevance of drought in aseasonal tropical rainforests.</title>
        <authorList>
            <person name="Ng K.K.S."/>
            <person name="Kobayashi M.J."/>
            <person name="Fawcett J.A."/>
            <person name="Hatakeyama M."/>
            <person name="Paape T."/>
            <person name="Ng C.H."/>
            <person name="Ang C.C."/>
            <person name="Tnah L.H."/>
            <person name="Lee C.T."/>
            <person name="Nishiyama T."/>
            <person name="Sese J."/>
            <person name="O'Brien M.J."/>
            <person name="Copetti D."/>
            <person name="Mohd Noor M.I."/>
            <person name="Ong R.C."/>
            <person name="Putra M."/>
            <person name="Sireger I.Z."/>
            <person name="Indrioko S."/>
            <person name="Kosugi Y."/>
            <person name="Izuno A."/>
            <person name="Isagi Y."/>
            <person name="Lee S.L."/>
            <person name="Shimizu K.K."/>
        </authorList>
    </citation>
    <scope>NUCLEOTIDE SEQUENCE [LARGE SCALE GENOMIC DNA]</scope>
    <source>
        <strain evidence="2">214</strain>
    </source>
</reference>
<proteinExistence type="predicted"/>
<sequence>MEGKVKEEVMKSITEGLSSMEDLYFPRALLSSASHPSQRKSILLDLLFRVVTIFLETLMRRSEEAMLIAKIREEQWRQGVAEADWVGYERYRKQQEEGEVEKEEEEEVRSASCREQNVEMVSAEDMQDGMEQFTYIMQQKFLSGEDHQYLDYSKIDEDETLDDHWLREANHDAEEKCFAKY</sequence>
<dbReference type="PANTHER" id="PTHR31840">
    <property type="entry name" value="COILED-COIL DOMAIN-CONTAINING PROTEIN 97"/>
    <property type="match status" value="1"/>
</dbReference>
<evidence type="ECO:0000313" key="2">
    <source>
        <dbReference type="EMBL" id="GKU95657.1"/>
    </source>
</evidence>